<protein>
    <submittedName>
        <fullName evidence="1">Uncharacterized protein</fullName>
    </submittedName>
</protein>
<dbReference type="AlphaFoldDB" id="A0A8C5B603"/>
<proteinExistence type="predicted"/>
<sequence length="142" mass="15640">MAAVLGVLGGERKSLVWMRWRLCMSNRDAQRCLCTFGARKVCTEQGPNYFNHHKIPREPLPIGAQLNGRSPKVGPCSPPWILMGKADVSLSCVTQEMLSRQGAIKRRLLERPLLVLSLSSHPLSPCLSKECLSLSCALALSL</sequence>
<dbReference type="Proteomes" id="UP000694546">
    <property type="component" value="Chromosome 9"/>
</dbReference>
<reference evidence="1" key="2">
    <citation type="submission" date="2025-09" db="UniProtKB">
        <authorList>
            <consortium name="Ensembl"/>
        </authorList>
    </citation>
    <scope>IDENTIFICATION</scope>
</reference>
<reference evidence="1" key="1">
    <citation type="submission" date="2025-08" db="UniProtKB">
        <authorList>
            <consortium name="Ensembl"/>
        </authorList>
    </citation>
    <scope>IDENTIFICATION</scope>
</reference>
<evidence type="ECO:0000313" key="2">
    <source>
        <dbReference type="Proteomes" id="UP000694546"/>
    </source>
</evidence>
<dbReference type="Ensembl" id="ENSGMOT00000049977.1">
    <property type="protein sequence ID" value="ENSGMOP00000041702.1"/>
    <property type="gene ID" value="ENSGMOG00000031921.1"/>
</dbReference>
<organism evidence="1 2">
    <name type="scientific">Gadus morhua</name>
    <name type="common">Atlantic cod</name>
    <dbReference type="NCBI Taxonomy" id="8049"/>
    <lineage>
        <taxon>Eukaryota</taxon>
        <taxon>Metazoa</taxon>
        <taxon>Chordata</taxon>
        <taxon>Craniata</taxon>
        <taxon>Vertebrata</taxon>
        <taxon>Euteleostomi</taxon>
        <taxon>Actinopterygii</taxon>
        <taxon>Neopterygii</taxon>
        <taxon>Teleostei</taxon>
        <taxon>Neoteleostei</taxon>
        <taxon>Acanthomorphata</taxon>
        <taxon>Zeiogadaria</taxon>
        <taxon>Gadariae</taxon>
        <taxon>Gadiformes</taxon>
        <taxon>Gadoidei</taxon>
        <taxon>Gadidae</taxon>
        <taxon>Gadus</taxon>
    </lineage>
</organism>
<accession>A0A8C5B603</accession>
<name>A0A8C5B603_GADMO</name>
<evidence type="ECO:0000313" key="1">
    <source>
        <dbReference type="Ensembl" id="ENSGMOP00000041702.1"/>
    </source>
</evidence>
<keyword evidence="2" id="KW-1185">Reference proteome</keyword>